<gene>
    <name evidence="2" type="ORF">CN263_26530</name>
</gene>
<dbReference type="PROSITE" id="PS50878">
    <property type="entry name" value="RT_POL"/>
    <property type="match status" value="1"/>
</dbReference>
<dbReference type="PANTHER" id="PTHR34047">
    <property type="entry name" value="NUCLEAR INTRON MATURASE 1, MITOCHONDRIAL-RELATED"/>
    <property type="match status" value="1"/>
</dbReference>
<dbReference type="RefSeq" id="WP_081260123.1">
    <property type="nucleotide sequence ID" value="NZ_NTRC01000033.1"/>
</dbReference>
<reference evidence="2 3" key="1">
    <citation type="submission" date="2017-09" db="EMBL/GenBank/DDBJ databases">
        <title>Large-scale bioinformatics analysis of Bacillus genomes uncovers conserved roles of natural products in bacterial physiology.</title>
        <authorList>
            <consortium name="Agbiome Team Llc"/>
            <person name="Bleich R.M."/>
            <person name="Kirk G.J."/>
            <person name="Santa Maria K.C."/>
            <person name="Allen S.E."/>
            <person name="Farag S."/>
            <person name="Shank E.A."/>
            <person name="Bowers A."/>
        </authorList>
    </citation>
    <scope>NUCLEOTIDE SEQUENCE [LARGE SCALE GENOMIC DNA]</scope>
    <source>
        <strain evidence="2 3">AFS024404</strain>
    </source>
</reference>
<evidence type="ECO:0000259" key="1">
    <source>
        <dbReference type="PROSITE" id="PS50878"/>
    </source>
</evidence>
<evidence type="ECO:0000313" key="3">
    <source>
        <dbReference type="Proteomes" id="UP000219743"/>
    </source>
</evidence>
<dbReference type="PANTHER" id="PTHR34047:SF8">
    <property type="entry name" value="PROTEIN YKFC"/>
    <property type="match status" value="1"/>
</dbReference>
<dbReference type="Pfam" id="PF00078">
    <property type="entry name" value="RVT_1"/>
    <property type="match status" value="1"/>
</dbReference>
<dbReference type="Proteomes" id="UP000219743">
    <property type="component" value="Unassembled WGS sequence"/>
</dbReference>
<accession>A0A9X6VG46</accession>
<dbReference type="InterPro" id="IPR000477">
    <property type="entry name" value="RT_dom"/>
</dbReference>
<dbReference type="InterPro" id="IPR051083">
    <property type="entry name" value="GrpII_Intron_Splice-Mob/Def"/>
</dbReference>
<dbReference type="CDD" id="cd01646">
    <property type="entry name" value="RT_Bac_retron_I"/>
    <property type="match status" value="1"/>
</dbReference>
<evidence type="ECO:0000313" key="2">
    <source>
        <dbReference type="EMBL" id="PFD16597.1"/>
    </source>
</evidence>
<dbReference type="AlphaFoldDB" id="A0A9X6VG46"/>
<sequence length="550" mass="64534">MEKAKMRKKCKEAIDNIIKEGITDVEIFADFLEINYLKEEKFRNRVVDEVVKRIENAVENPLKSLNGLKLRKSGSVLVPKKNLSDFRRCALIDVFDEIIYLTLVLYLAEKIEKSKIKKSENVVYSYRYNPEQGYLFDREYNYTAFRNAVSRASRKDENKIMIECDISNFYDRLNLHRLESNLLSIYGIDKKIVAIINQVLLYWANRDSYGLPVGSNASRILAEAALIEVDKYLVSKGVNFIRFVDDYRIFATDAVTAFKHLTLLIERLNLEGLFLNTSKTKIQDISDKLEYAIEDDTVSNIQCVEDDHNRNENIEEINNAINKAKIIRGYSGVIPFKFRKLTENQIKSLSRVDIGTMLEKLSTKVIVKPEEITEMVRSIVAQRKWGEFDKTLPILSKFPQFIPYFSDMTIKHLEQIPDKTLKSITQQFTKWFTEEDTPEYILIYLVRFFASTESNNKEVMINYFRGLRRNSGDYIGRALLESFGNKLSRNEILEVRKYYERADVLEKRQIIMMIIKNMHKEERTPFFKDIKFINNDIFIDYLINDINNKV</sequence>
<feature type="domain" description="Reverse transcriptase" evidence="1">
    <location>
        <begin position="59"/>
        <end position="293"/>
    </location>
</feature>
<dbReference type="EMBL" id="NTRC01000033">
    <property type="protein sequence ID" value="PFD16597.1"/>
    <property type="molecule type" value="Genomic_DNA"/>
</dbReference>
<organism evidence="2 3">
    <name type="scientific">Bacillus cereus</name>
    <dbReference type="NCBI Taxonomy" id="1396"/>
    <lineage>
        <taxon>Bacteria</taxon>
        <taxon>Bacillati</taxon>
        <taxon>Bacillota</taxon>
        <taxon>Bacilli</taxon>
        <taxon>Bacillales</taxon>
        <taxon>Bacillaceae</taxon>
        <taxon>Bacillus</taxon>
        <taxon>Bacillus cereus group</taxon>
    </lineage>
</organism>
<protein>
    <recommendedName>
        <fullName evidence="1">Reverse transcriptase domain-containing protein</fullName>
    </recommendedName>
</protein>
<comment type="caution">
    <text evidence="2">The sequence shown here is derived from an EMBL/GenBank/DDBJ whole genome shotgun (WGS) entry which is preliminary data.</text>
</comment>
<proteinExistence type="predicted"/>
<name>A0A9X6VG46_BACCE</name>